<dbReference type="Pfam" id="PF00270">
    <property type="entry name" value="DEAD"/>
    <property type="match status" value="1"/>
</dbReference>
<evidence type="ECO:0000259" key="18">
    <source>
        <dbReference type="PROSITE" id="PS52036"/>
    </source>
</evidence>
<comment type="catalytic activity">
    <reaction evidence="13 14 15">
        <text>ATP + H2O = ADP + phosphate + H(+)</text>
        <dbReference type="Rhea" id="RHEA:13065"/>
        <dbReference type="ChEBI" id="CHEBI:15377"/>
        <dbReference type="ChEBI" id="CHEBI:15378"/>
        <dbReference type="ChEBI" id="CHEBI:30616"/>
        <dbReference type="ChEBI" id="CHEBI:43474"/>
        <dbReference type="ChEBI" id="CHEBI:456216"/>
    </reaction>
</comment>
<dbReference type="GO" id="GO:0160097">
    <property type="term" value="F:reverse gyrase activity"/>
    <property type="evidence" value="ECO:0007669"/>
    <property type="project" value="UniProtKB-UniRule"/>
</dbReference>
<dbReference type="GO" id="GO:0016787">
    <property type="term" value="F:hydrolase activity"/>
    <property type="evidence" value="ECO:0007669"/>
    <property type="project" value="UniProtKB-KW"/>
</dbReference>
<dbReference type="CDD" id="cd00186">
    <property type="entry name" value="TOP1Ac"/>
    <property type="match status" value="1"/>
</dbReference>
<dbReference type="PRINTS" id="PR00417">
    <property type="entry name" value="PRTPISMRASEI"/>
</dbReference>
<accession>A0A7J3I948</accession>
<evidence type="ECO:0000256" key="14">
    <source>
        <dbReference type="HAMAP-Rule" id="MF_01125"/>
    </source>
</evidence>
<keyword evidence="4 14" id="KW-0479">Metal-binding</keyword>
<dbReference type="InterPro" id="IPR005736">
    <property type="entry name" value="Reverse_gyrase"/>
</dbReference>
<comment type="function">
    <text evidence="15">Modifies the topological state of DNA by introducing positive supercoils in an ATP-dependent process, increasing the linking number in steps of +1. Binds to single-stranded DNA, transiently cleaves and then rejoins the ends, introducing a positive supercoil in the process. The scissile phosphodiester is attacked by the catalytic tyrosine of the enzyme, resulting in the formation of a DNA-(5'-phosphotyrosyl)-enzyme intermediate. Involved in rewinding DNA strands in regions of the chromosome that have opened up to allow replication, transcription, DNA repair and/or for DNA protection.</text>
</comment>
<dbReference type="PROSITE" id="PS51192">
    <property type="entry name" value="HELICASE_ATP_BIND_1"/>
    <property type="match status" value="1"/>
</dbReference>
<dbReference type="GO" id="GO:0008094">
    <property type="term" value="F:ATP-dependent activity, acting on DNA"/>
    <property type="evidence" value="ECO:0007669"/>
    <property type="project" value="UniProtKB-UniRule"/>
</dbReference>
<keyword evidence="10 14" id="KW-0238">DNA-binding</keyword>
<evidence type="ECO:0000256" key="9">
    <source>
        <dbReference type="ARBA" id="ARBA00023029"/>
    </source>
</evidence>
<evidence type="ECO:0000256" key="1">
    <source>
        <dbReference type="ARBA" id="ARBA00004496"/>
    </source>
</evidence>
<reference evidence="20" key="1">
    <citation type="journal article" date="2020" name="mSystems">
        <title>Genome- and Community-Level Interaction Insights into Carbon Utilization and Element Cycling Functions of Hydrothermarchaeota in Hydrothermal Sediment.</title>
        <authorList>
            <person name="Zhou Z."/>
            <person name="Liu Y."/>
            <person name="Xu W."/>
            <person name="Pan J."/>
            <person name="Luo Z.H."/>
            <person name="Li M."/>
        </authorList>
    </citation>
    <scope>NUCLEOTIDE SEQUENCE [LARGE SCALE GENOMIC DNA]</scope>
    <source>
        <strain evidence="20">SpSt-618</strain>
    </source>
</reference>
<evidence type="ECO:0000256" key="10">
    <source>
        <dbReference type="ARBA" id="ARBA00023125"/>
    </source>
</evidence>
<keyword evidence="11 14" id="KW-0413">Isomerase</keyword>
<dbReference type="Pfam" id="PF01131">
    <property type="entry name" value="Topoisom_bac"/>
    <property type="match status" value="1"/>
</dbReference>
<proteinExistence type="inferred from homology"/>
<evidence type="ECO:0000256" key="7">
    <source>
        <dbReference type="ARBA" id="ARBA00022833"/>
    </source>
</evidence>
<dbReference type="GO" id="GO:0008270">
    <property type="term" value="F:zinc ion binding"/>
    <property type="evidence" value="ECO:0007669"/>
    <property type="project" value="UniProtKB-UniRule"/>
</dbReference>
<dbReference type="PANTHER" id="PTHR43505:SF1">
    <property type="entry name" value="REVERSE GYRASE"/>
    <property type="match status" value="1"/>
</dbReference>
<gene>
    <name evidence="14 20" type="primary">rgy</name>
    <name evidence="20" type="ORF">ENT87_07010</name>
</gene>
<comment type="function">
    <text evidence="14">Modifies the topological state of DNA by introducing positive supercoils in an ATP-dependent process, increasing the linking number in steps of +1. Binds to single-stranded DNA, transiently cleaves and then rejoins the ends, introducing a positive supercoil in the process. The scissile phosphodiester is attacked by the catalytic tyrosine of the enzyme, resulting in the formation of a DNA-(5'-phosphotyrosyl)-enzyme intermediate. Probably involved in rewinding DNA strands in regions of the chromosome that have opened up to allow replication, transcription, DNA repair and/or for DNA protection.</text>
</comment>
<evidence type="ECO:0000256" key="15">
    <source>
        <dbReference type="RuleBase" id="RU004026"/>
    </source>
</evidence>
<dbReference type="PANTHER" id="PTHR43505">
    <property type="entry name" value="REVERSE GYRASE"/>
    <property type="match status" value="1"/>
</dbReference>
<keyword evidence="9 14" id="KW-0799">Topoisomerase</keyword>
<comment type="domain">
    <text evidence="14">Introduction of positive supercoils requires the cooperation of both domains. The helicase-like domain probably does not directly unwind DNA, but more likely acts by driving ATP-dependent conformational changes within the whole enzyme. A beta hairpin in the 'latch' region of the N-terminal domain plays a regulatory role in the enzyme, repressing topoisomerase activity in the absence of ATP and preventing the enzyme from acting as an ATP-independent relaxing enzyme; it also helps to coordinate nucleotide hydrolysis by the ATPase domain with the supercoiling activity of the topoisomerase domain.</text>
</comment>
<feature type="active site" description="O-(5'-phospho-DNA)-tyrosine intermediate" evidence="14">
    <location>
        <position position="1003"/>
    </location>
</feature>
<dbReference type="SMART" id="SM00436">
    <property type="entry name" value="TOP1Bc"/>
    <property type="match status" value="1"/>
</dbReference>
<feature type="domain" description="Helicase ATP-binding" evidence="17">
    <location>
        <begin position="112"/>
        <end position="340"/>
    </location>
</feature>
<dbReference type="InterPro" id="IPR014001">
    <property type="entry name" value="Helicase_ATP-bd"/>
</dbReference>
<dbReference type="InterPro" id="IPR013826">
    <property type="entry name" value="Topo_IA_cen_sub3"/>
</dbReference>
<dbReference type="SMART" id="SM00437">
    <property type="entry name" value="TOP1Ac"/>
    <property type="match status" value="1"/>
</dbReference>
<dbReference type="PROSITE" id="PS52036">
    <property type="entry name" value="ZF_RG_N"/>
    <property type="match status" value="1"/>
</dbReference>
<dbReference type="PROSITE" id="PS50880">
    <property type="entry name" value="TOPRIM"/>
    <property type="match status" value="1"/>
</dbReference>
<dbReference type="GO" id="GO:0003677">
    <property type="term" value="F:DNA binding"/>
    <property type="evidence" value="ECO:0007669"/>
    <property type="project" value="UniProtKB-UniRule"/>
</dbReference>
<dbReference type="SUPFAM" id="SSF56712">
    <property type="entry name" value="Prokaryotic type I DNA topoisomerase"/>
    <property type="match status" value="1"/>
</dbReference>
<comment type="subunit">
    <text evidence="2 14">Monomer.</text>
</comment>
<dbReference type="SMART" id="SM00493">
    <property type="entry name" value="TOPRIM"/>
    <property type="match status" value="1"/>
</dbReference>
<comment type="similarity">
    <text evidence="14">In the C-terminal section; belongs to the type IA topoisomerase family.</text>
</comment>
<organism evidence="20">
    <name type="scientific">Ignisphaera aggregans</name>
    <dbReference type="NCBI Taxonomy" id="334771"/>
    <lineage>
        <taxon>Archaea</taxon>
        <taxon>Thermoproteota</taxon>
        <taxon>Thermoprotei</taxon>
        <taxon>Desulfurococcales</taxon>
        <taxon>Desulfurococcaceae</taxon>
        <taxon>Ignisphaera</taxon>
    </lineage>
</organism>
<keyword evidence="7 14" id="KW-0862">Zinc</keyword>
<comment type="caution">
    <text evidence="14">Lacks conserved residue(s) required for the propagation of feature annotation.</text>
</comment>
<evidence type="ECO:0000256" key="3">
    <source>
        <dbReference type="ARBA" id="ARBA00022490"/>
    </source>
</evidence>
<dbReference type="Gene3D" id="1.10.290.10">
    <property type="entry name" value="Topoisomerase I, domain 4"/>
    <property type="match status" value="1"/>
</dbReference>
<comment type="subcellular location">
    <subcellularLocation>
        <location evidence="1 14">Cytoplasm</location>
    </subcellularLocation>
</comment>
<dbReference type="Gene3D" id="3.40.50.140">
    <property type="match status" value="1"/>
</dbReference>
<dbReference type="GO" id="GO:0006265">
    <property type="term" value="P:DNA topological change"/>
    <property type="evidence" value="ECO:0007669"/>
    <property type="project" value="UniProtKB-UniRule"/>
</dbReference>
<evidence type="ECO:0000256" key="12">
    <source>
        <dbReference type="ARBA" id="ARBA00043976"/>
    </source>
</evidence>
<comment type="caution">
    <text evidence="20">The sequence shown here is derived from an EMBL/GenBank/DDBJ whole genome shotgun (WGS) entry which is preliminary data.</text>
</comment>
<dbReference type="InterPro" id="IPR040569">
    <property type="entry name" value="Znf_Rg"/>
</dbReference>
<dbReference type="Gene3D" id="3.40.50.300">
    <property type="entry name" value="P-loop containing nucleotide triphosphate hydrolases"/>
    <property type="match status" value="3"/>
</dbReference>
<feature type="region of interest" description="Topoisomerase I" evidence="14">
    <location>
        <begin position="662"/>
        <end position="1326"/>
    </location>
</feature>
<evidence type="ECO:0000256" key="4">
    <source>
        <dbReference type="ARBA" id="ARBA00022723"/>
    </source>
</evidence>
<dbReference type="EC" id="5.6.2.-" evidence="14"/>
<dbReference type="SUPFAM" id="SSF52540">
    <property type="entry name" value="P-loop containing nucleoside triphosphate hydrolases"/>
    <property type="match status" value="2"/>
</dbReference>
<dbReference type="GO" id="GO:0005737">
    <property type="term" value="C:cytoplasm"/>
    <property type="evidence" value="ECO:0007669"/>
    <property type="project" value="UniProtKB-SubCell"/>
</dbReference>
<dbReference type="CDD" id="cd18798">
    <property type="entry name" value="SF2_C_reverse_gyrase"/>
    <property type="match status" value="1"/>
</dbReference>
<dbReference type="Pfam" id="PF01751">
    <property type="entry name" value="Toprim"/>
    <property type="match status" value="1"/>
</dbReference>
<dbReference type="HAMAP" id="MF_01125">
    <property type="entry name" value="Reverse_gyrase"/>
    <property type="match status" value="1"/>
</dbReference>
<keyword evidence="14 20" id="KW-0378">Hydrolase</keyword>
<evidence type="ECO:0000256" key="13">
    <source>
        <dbReference type="ARBA" id="ARBA00049360"/>
    </source>
</evidence>
<keyword evidence="8 14" id="KW-0067">ATP-binding</keyword>
<dbReference type="NCBIfam" id="TIGR01054">
    <property type="entry name" value="rgy"/>
    <property type="match status" value="1"/>
</dbReference>
<dbReference type="PROSITE" id="PS52037">
    <property type="entry name" value="ZF_RG_C"/>
    <property type="match status" value="1"/>
</dbReference>
<evidence type="ECO:0000259" key="19">
    <source>
        <dbReference type="PROSITE" id="PS52039"/>
    </source>
</evidence>
<evidence type="ECO:0000256" key="2">
    <source>
        <dbReference type="ARBA" id="ARBA00011245"/>
    </source>
</evidence>
<dbReference type="Gene3D" id="2.60.510.20">
    <property type="match status" value="1"/>
</dbReference>
<dbReference type="PROSITE" id="PS52039">
    <property type="entry name" value="TOPO_IA_2"/>
    <property type="match status" value="1"/>
</dbReference>
<dbReference type="InterPro" id="IPR011545">
    <property type="entry name" value="DEAD/DEAH_box_helicase_dom"/>
</dbReference>
<dbReference type="InterPro" id="IPR003601">
    <property type="entry name" value="Topo_IA_2"/>
</dbReference>
<dbReference type="InterPro" id="IPR023405">
    <property type="entry name" value="Topo_IA_core_domain"/>
</dbReference>
<dbReference type="EMBL" id="DTAI01000208">
    <property type="protein sequence ID" value="HGN37278.1"/>
    <property type="molecule type" value="Genomic_DNA"/>
</dbReference>
<dbReference type="CDD" id="cd17924">
    <property type="entry name" value="DDXDc_reverse_gyrase"/>
    <property type="match status" value="1"/>
</dbReference>
<sequence length="1326" mass="152085">MSSVITVPDSTTSARYEIDRIHRPRGVYLNLCINCGGPIEDYRAIHKNACTKCMKIKGIVRVDDIEELVRYVDNPSGRLSAVVTIRKFVKDFEDFFARCVGGSPWGLERSWAFRVAQNQSFAMIAPTGVGKTTFGLIMSIYLAYKLNKKVYILVPTTVLVQQYEERIQKFLDKLSIVLNVVAIHSRISPKRKTELESILREGHFDIVISTPAYLYRSFDKIFKDLIKEKGKFDFIFIDDVDAVMKSSRIVEHILKLMGFDEEDIKIGYKLIDLKKRIPFCIDSDTGCIVDGKPIEEVVNEYSRALAEKRKRCGLLIISSATGRARGRRIKLFRELLGFSIGSTVEIYRNVVDAYTYVESYEKAVEKIVEIITRLGDGGIIYVPLDLGIEYAQKIVEELRNRGIEADLVVSGRQKALQGFIENKVKVLVGVAVYYGLLVRGIDIPERIRYAIFLGVPRHKVSLTQIDYSPQSLIKILSVLIDVVEDVKRDEIAKMMMALRRILRKTSFERLRIIVEELKQGIVREDMASKTIKKVYEYVKEALSKRETIELLKQNPRIAVTEENGILYMFIPDAPTYIQASGRTSRLYVGGITRGFSILLTEDYRLLRGLEERLRFYIDEFEFKEFERLNINEIVRQIDEDRNIIRMLKQGVVPEVLYKRKEELSRIVLFIVESPNKARTIASFFGRPTARVYDGLKVYETSVGKTHLLITATGGHIFEVVEEGISENSMYGIVKVSQNGRTLFLPKYDYIKRCLACGAQFVRGDRCPICGSDKVKSSEDIIVMLQKLALEVDEVLIATDPDAEGEKIAYDIAVSLAPYARSIKRVEFHEVTRKAILTALYNPREIDTALVEAQITRRIEDRWFGFALSEYVTKVFREKSVNPRVEEGRLSAGRVQTPVLGKVLELYINKILTSRTYKLFRIHDIAIEVPQEIINRVVGESKRISPAKTYLEFRLLDTYIDTIHPPPPFTTDELIAEAQRILYLDAVDIMNIAQDLFESGFITYHRTDSMRTSPTGISIAKEYLMTRYGKEYERYFHPRTWGEGGAHECVRPTRAIDVNKLKELIAEGVIEIPIRMTSHHLKLYDLIFRRFIASQMNYAKIEKARYLVKVYINGTEVWRQVIEIAIGIVEPGFTEMYSNIKIVHIPRTDFLLKPSKIGTVRLSEVRLPTQGDIVRWMKEVGIGRPSTYAKIVDILAKRGYVLKSSRKGVLIPSIDGFLVYTLLAGTEYPEAKLPIEQVLSSTIGKLGRRVDYDIMKRTVNELLKYFKNEIKNMVSIEQTRMLYSKMQSIESGELDYIDIINELYREMCTNVLPYIYGVGEVEKICQR</sequence>
<dbReference type="InterPro" id="IPR013497">
    <property type="entry name" value="Topo_IA_cen"/>
</dbReference>
<evidence type="ECO:0000313" key="20">
    <source>
        <dbReference type="EMBL" id="HGN37278.1"/>
    </source>
</evidence>
<dbReference type="GO" id="GO:0005524">
    <property type="term" value="F:ATP binding"/>
    <property type="evidence" value="ECO:0007669"/>
    <property type="project" value="UniProtKB-UniRule"/>
</dbReference>
<comment type="cofactor">
    <cofactor evidence="14">
        <name>Zn(2+)</name>
        <dbReference type="ChEBI" id="CHEBI:29105"/>
    </cofactor>
    <text evidence="14">Binds 1 or 2 zinc ions per subunit.</text>
</comment>
<dbReference type="SMART" id="SM00487">
    <property type="entry name" value="DEXDc"/>
    <property type="match status" value="1"/>
</dbReference>
<dbReference type="GO" id="GO:0006260">
    <property type="term" value="P:DNA replication"/>
    <property type="evidence" value="ECO:0007669"/>
    <property type="project" value="UniProtKB-UniRule"/>
</dbReference>
<comment type="miscellaneous">
    <text evidence="14">This enzyme is the only unique feature of hyperthermophilic bacteria/archaea known and seems to be essential for adaptation to life at high temperatures. It may play a role in stabilization of DNA at high temperatures.</text>
</comment>
<dbReference type="InterPro" id="IPR003602">
    <property type="entry name" value="Topo_IA_DNA-bd_dom"/>
</dbReference>
<dbReference type="InterPro" id="IPR027417">
    <property type="entry name" value="P-loop_NTPase"/>
</dbReference>
<dbReference type="InterPro" id="IPR013824">
    <property type="entry name" value="Topo_IA_cen_sub1"/>
</dbReference>
<protein>
    <recommendedName>
        <fullName evidence="14 15">Reverse gyrase</fullName>
        <ecNumber evidence="14">5.6.2.-</ecNumber>
    </recommendedName>
</protein>
<feature type="domain" description="Topo IA-type catalytic" evidence="19">
    <location>
        <begin position="846"/>
        <end position="1311"/>
    </location>
</feature>
<keyword evidence="3 14" id="KW-0963">Cytoplasm</keyword>
<evidence type="ECO:0000256" key="5">
    <source>
        <dbReference type="ARBA" id="ARBA00022741"/>
    </source>
</evidence>
<evidence type="ECO:0000256" key="8">
    <source>
        <dbReference type="ARBA" id="ARBA00022840"/>
    </source>
</evidence>
<feature type="domain" description="Toprim" evidence="16">
    <location>
        <begin position="666"/>
        <end position="830"/>
    </location>
</feature>
<evidence type="ECO:0000256" key="6">
    <source>
        <dbReference type="ARBA" id="ARBA00022771"/>
    </source>
</evidence>
<keyword evidence="6 14" id="KW-0863">Zinc-finger</keyword>
<dbReference type="InterPro" id="IPR006171">
    <property type="entry name" value="TOPRIM_dom"/>
</dbReference>
<evidence type="ECO:0000259" key="17">
    <source>
        <dbReference type="PROSITE" id="PS51192"/>
    </source>
</evidence>
<evidence type="ECO:0000256" key="11">
    <source>
        <dbReference type="ARBA" id="ARBA00023235"/>
    </source>
</evidence>
<evidence type="ECO:0000259" key="16">
    <source>
        <dbReference type="PROSITE" id="PS50880"/>
    </source>
</evidence>
<comment type="similarity">
    <text evidence="12 14">In the N-terminal section; belongs to the DEAD box helicase family. DDVD subfamily.</text>
</comment>
<name>A0A7J3I948_9CREN</name>
<keyword evidence="5 14" id="KW-0547">Nucleotide-binding</keyword>
<feature type="domain" description="RG N-terminal-type" evidence="18">
    <location>
        <begin position="22"/>
        <end position="67"/>
    </location>
</feature>
<dbReference type="Gene3D" id="1.10.460.10">
    <property type="entry name" value="Topoisomerase I, domain 2"/>
    <property type="match status" value="1"/>
</dbReference>